<reference evidence="10 11" key="1">
    <citation type="journal article" date="2015" name="Genome Announc.">
        <title>Genome sequencing of 18 francisella strains to aid in assay development and testing.</title>
        <authorList>
            <person name="Johnson S.L."/>
            <person name="Daligault H.E."/>
            <person name="Davenport K.W."/>
            <person name="Coyne S.R."/>
            <person name="Frey K.G."/>
            <person name="Koroleva G.I."/>
            <person name="Broomall S.M."/>
            <person name="Bishop-Lilly K.A."/>
            <person name="Bruce D.C."/>
            <person name="Chertkov O."/>
            <person name="Freitas T."/>
            <person name="Jaissle J."/>
            <person name="Ladner J.T."/>
            <person name="Rosenzweig C.N."/>
            <person name="Gibbons H.S."/>
            <person name="Palacios G.F."/>
            <person name="Redden C.L."/>
            <person name="Xu Y."/>
            <person name="Minogue T.D."/>
            <person name="Chain P.S."/>
        </authorList>
    </citation>
    <scope>NUCLEOTIDE SEQUENCE [LARGE SCALE GENOMIC DNA]</scope>
    <source>
        <strain evidence="10 11">GA01-2794</strain>
    </source>
</reference>
<dbReference type="STRING" id="28110.KU46_19"/>
<proteinExistence type="inferred from homology"/>
<evidence type="ECO:0000256" key="8">
    <source>
        <dbReference type="RuleBase" id="RU366009"/>
    </source>
</evidence>
<dbReference type="InterPro" id="IPR051607">
    <property type="entry name" value="Metallo-dep_hydrolases"/>
</dbReference>
<dbReference type="NCBIfam" id="TIGR02967">
    <property type="entry name" value="guan_deamin"/>
    <property type="match status" value="1"/>
</dbReference>
<evidence type="ECO:0000313" key="11">
    <source>
        <dbReference type="Proteomes" id="UP000031830"/>
    </source>
</evidence>
<evidence type="ECO:0000256" key="5">
    <source>
        <dbReference type="ARBA" id="ARBA00022801"/>
    </source>
</evidence>
<evidence type="ECO:0000256" key="1">
    <source>
        <dbReference type="ARBA" id="ARBA00004984"/>
    </source>
</evidence>
<dbReference type="EMBL" id="CP009440">
    <property type="protein sequence ID" value="AJI54196.1"/>
    <property type="molecule type" value="Genomic_DNA"/>
</dbReference>
<dbReference type="InterPro" id="IPR006680">
    <property type="entry name" value="Amidohydro-rel"/>
</dbReference>
<name>A0A0B6D5K1_9GAMM</name>
<evidence type="ECO:0000259" key="9">
    <source>
        <dbReference type="Pfam" id="PF01979"/>
    </source>
</evidence>
<dbReference type="Proteomes" id="UP000031830">
    <property type="component" value="Chromosome"/>
</dbReference>
<evidence type="ECO:0000256" key="7">
    <source>
        <dbReference type="NCBIfam" id="TIGR02967"/>
    </source>
</evidence>
<dbReference type="SUPFAM" id="SSF51338">
    <property type="entry name" value="Composite domain of metallo-dependent hydrolases"/>
    <property type="match status" value="1"/>
</dbReference>
<keyword evidence="4 8" id="KW-0479">Metal-binding</keyword>
<keyword evidence="5 8" id="KW-0378">Hydrolase</keyword>
<dbReference type="EC" id="3.5.4.3" evidence="3 7"/>
<dbReference type="InterPro" id="IPR032466">
    <property type="entry name" value="Metal_Hydrolase"/>
</dbReference>
<dbReference type="GO" id="GO:0008892">
    <property type="term" value="F:guanine deaminase activity"/>
    <property type="evidence" value="ECO:0007669"/>
    <property type="project" value="UniProtKB-UniRule"/>
</dbReference>
<dbReference type="SUPFAM" id="SSF51556">
    <property type="entry name" value="Metallo-dependent hydrolases"/>
    <property type="match status" value="1"/>
</dbReference>
<dbReference type="AlphaFoldDB" id="A0A0B6D5K1"/>
<keyword evidence="6 8" id="KW-0862">Zinc</keyword>
<dbReference type="PANTHER" id="PTHR11271">
    <property type="entry name" value="GUANINE DEAMINASE"/>
    <property type="match status" value="1"/>
</dbReference>
<dbReference type="InterPro" id="IPR014311">
    <property type="entry name" value="Guanine_deaminase"/>
</dbReference>
<comment type="catalytic activity">
    <reaction evidence="8">
        <text>guanine + H2O + H(+) = xanthine + NH4(+)</text>
        <dbReference type="Rhea" id="RHEA:14665"/>
        <dbReference type="ChEBI" id="CHEBI:15377"/>
        <dbReference type="ChEBI" id="CHEBI:15378"/>
        <dbReference type="ChEBI" id="CHEBI:16235"/>
        <dbReference type="ChEBI" id="CHEBI:17712"/>
        <dbReference type="ChEBI" id="CHEBI:28938"/>
        <dbReference type="EC" id="3.5.4.3"/>
    </reaction>
</comment>
<evidence type="ECO:0000256" key="3">
    <source>
        <dbReference type="ARBA" id="ARBA00012781"/>
    </source>
</evidence>
<dbReference type="InterPro" id="IPR011059">
    <property type="entry name" value="Metal-dep_hydrolase_composite"/>
</dbReference>
<dbReference type="RefSeq" id="WP_044526654.1">
    <property type="nucleotide sequence ID" value="NZ_CP009440.1"/>
</dbReference>
<dbReference type="GO" id="GO:0006147">
    <property type="term" value="P:guanine catabolic process"/>
    <property type="evidence" value="ECO:0007669"/>
    <property type="project" value="UniProtKB-UniRule"/>
</dbReference>
<dbReference type="NCBIfam" id="NF006679">
    <property type="entry name" value="PRK09228.1"/>
    <property type="match status" value="1"/>
</dbReference>
<dbReference type="OrthoDB" id="9807210at2"/>
<organism evidence="10 11">
    <name type="scientific">Francisella philomiragia</name>
    <dbReference type="NCBI Taxonomy" id="28110"/>
    <lineage>
        <taxon>Bacteria</taxon>
        <taxon>Pseudomonadati</taxon>
        <taxon>Pseudomonadota</taxon>
        <taxon>Gammaproteobacteria</taxon>
        <taxon>Thiotrichales</taxon>
        <taxon>Francisellaceae</taxon>
        <taxon>Francisella</taxon>
    </lineage>
</organism>
<evidence type="ECO:0000313" key="10">
    <source>
        <dbReference type="EMBL" id="AJI54196.1"/>
    </source>
</evidence>
<evidence type="ECO:0000256" key="6">
    <source>
        <dbReference type="ARBA" id="ARBA00022833"/>
    </source>
</evidence>
<dbReference type="KEGG" id="fpz:LA55_1583"/>
<comment type="pathway">
    <text evidence="1 8">Purine metabolism; guanine degradation; xanthine from guanine: step 1/1.</text>
</comment>
<protein>
    <recommendedName>
        <fullName evidence="3 7">Guanine deaminase</fullName>
        <shortName evidence="8">Guanase</shortName>
        <ecNumber evidence="3 7">3.5.4.3</ecNumber>
    </recommendedName>
    <alternativeName>
        <fullName evidence="8">Guanine aminohydrolase</fullName>
    </alternativeName>
</protein>
<dbReference type="GO" id="GO:0005829">
    <property type="term" value="C:cytosol"/>
    <property type="evidence" value="ECO:0007669"/>
    <property type="project" value="TreeGrafter"/>
</dbReference>
<dbReference type="Pfam" id="PF01979">
    <property type="entry name" value="Amidohydro_1"/>
    <property type="match status" value="1"/>
</dbReference>
<evidence type="ECO:0000256" key="2">
    <source>
        <dbReference type="ARBA" id="ARBA00006745"/>
    </source>
</evidence>
<dbReference type="PANTHER" id="PTHR11271:SF6">
    <property type="entry name" value="GUANINE DEAMINASE"/>
    <property type="match status" value="1"/>
</dbReference>
<dbReference type="GO" id="GO:0008270">
    <property type="term" value="F:zinc ion binding"/>
    <property type="evidence" value="ECO:0007669"/>
    <property type="project" value="UniProtKB-UniRule"/>
</dbReference>
<gene>
    <name evidence="10" type="primary">guaD</name>
    <name evidence="10" type="ORF">LA55_1583</name>
</gene>
<evidence type="ECO:0000256" key="4">
    <source>
        <dbReference type="ARBA" id="ARBA00022723"/>
    </source>
</evidence>
<dbReference type="UniPathway" id="UPA00603">
    <property type="reaction ID" value="UER00660"/>
</dbReference>
<dbReference type="Gene3D" id="2.30.40.10">
    <property type="entry name" value="Urease, subunit C, domain 1"/>
    <property type="match status" value="1"/>
</dbReference>
<comment type="function">
    <text evidence="8">Catalyzes the hydrolytic deamination of guanine, producing xanthine and ammonia.</text>
</comment>
<accession>A0A0B6D5K1</accession>
<feature type="domain" description="Amidohydrolase-related" evidence="9">
    <location>
        <begin position="76"/>
        <end position="434"/>
    </location>
</feature>
<comment type="similarity">
    <text evidence="2 8">Belongs to the metallo-dependent hydrolases superfamily. ATZ/TRZ family.</text>
</comment>
<comment type="cofactor">
    <cofactor evidence="8">
        <name>Zn(2+)</name>
        <dbReference type="ChEBI" id="CHEBI:29105"/>
    </cofactor>
    <text evidence="8">Binds 1 zinc ion per subunit.</text>
</comment>
<sequence length="437" mass="49172">MKTIYRASIFTFNKNATLQSLLGHKVDNLFSDSKDYTFLRDGAVVVENGLITEVNDFHKINIGENDKLIDYSGKLIMPGLIDTHMHTTQTKAVGAYGEKLLEWLDGYIFPSEASFNSSSLAHKEFEILFKELFKSGTTTICGYAPSAYDGTDIVFEIAQKYNMRVILGNTIMTQGNKEIITDAQTSMKISEKLCNKWHNRGRASYALTPRFALSCDDETLNLCKEFMQSHKDVYVQTHLSENLNEIKDTLAMYPNATDYLNVYENYSLITDKTILGHCIHLSDSEWNRIKDQGVVIASCPISNNFLGSGHFDYKTAIEKDIKLTLATDWAAGNTLSMLRVMDDAYKAALLNSYKLETLVRLFSSTLGSAKALGLDDKIGSLEKGKEADFIVINTDNNSLLKYRLETAHNLQDYLFSIISLGDDRLIDATYIYGDKVY</sequence>
<dbReference type="Gene3D" id="3.20.20.140">
    <property type="entry name" value="Metal-dependent hydrolases"/>
    <property type="match status" value="1"/>
</dbReference>